<name>A0A0N5D9D9_THECL</name>
<dbReference type="EMBL" id="UYYF01004868">
    <property type="protein sequence ID" value="VDN07392.1"/>
    <property type="molecule type" value="Genomic_DNA"/>
</dbReference>
<reference evidence="3" key="1">
    <citation type="submission" date="2017-02" db="UniProtKB">
        <authorList>
            <consortium name="WormBaseParasite"/>
        </authorList>
    </citation>
    <scope>IDENTIFICATION</scope>
</reference>
<evidence type="ECO:0000313" key="2">
    <source>
        <dbReference type="Proteomes" id="UP000276776"/>
    </source>
</evidence>
<evidence type="ECO:0000313" key="3">
    <source>
        <dbReference type="WBParaSite" id="TCLT_0000974701-mRNA-1"/>
    </source>
</evidence>
<sequence length="157" mass="18111">MITLEVIIRGIEVQQSSWPDEVLKAVLDRFERMALVSISVLREVCVRNQHSRTEETSECCNHQYCKSSILVRRYLEEQTKRVEVQDTYFDQNALHESKGYLNVKEKYLVVMQEAQGCEMDQTKWTQKIISEKGDPLTLGAVNQAAGEYASEPHKVND</sequence>
<dbReference type="WBParaSite" id="TCLT_0000974701-mRNA-1">
    <property type="protein sequence ID" value="TCLT_0000974701-mRNA-1"/>
    <property type="gene ID" value="TCLT_0000974701"/>
</dbReference>
<protein>
    <submittedName>
        <fullName evidence="3">F-box domain-containing protein</fullName>
    </submittedName>
</protein>
<accession>A0A0N5D9D9</accession>
<gene>
    <name evidence="1" type="ORF">TCLT_LOCUS9736</name>
</gene>
<organism evidence="3">
    <name type="scientific">Thelazia callipaeda</name>
    <name type="common">Oriental eyeworm</name>
    <name type="synonym">Parasitic nematode</name>
    <dbReference type="NCBI Taxonomy" id="103827"/>
    <lineage>
        <taxon>Eukaryota</taxon>
        <taxon>Metazoa</taxon>
        <taxon>Ecdysozoa</taxon>
        <taxon>Nematoda</taxon>
        <taxon>Chromadorea</taxon>
        <taxon>Rhabditida</taxon>
        <taxon>Spirurina</taxon>
        <taxon>Spiruromorpha</taxon>
        <taxon>Thelazioidea</taxon>
        <taxon>Thelaziidae</taxon>
        <taxon>Thelazia</taxon>
    </lineage>
</organism>
<dbReference type="AlphaFoldDB" id="A0A0N5D9D9"/>
<proteinExistence type="predicted"/>
<evidence type="ECO:0000313" key="1">
    <source>
        <dbReference type="EMBL" id="VDN07392.1"/>
    </source>
</evidence>
<dbReference type="Proteomes" id="UP000276776">
    <property type="component" value="Unassembled WGS sequence"/>
</dbReference>
<keyword evidence="2" id="KW-1185">Reference proteome</keyword>
<reference evidence="1 2" key="2">
    <citation type="submission" date="2018-11" db="EMBL/GenBank/DDBJ databases">
        <authorList>
            <consortium name="Pathogen Informatics"/>
        </authorList>
    </citation>
    <scope>NUCLEOTIDE SEQUENCE [LARGE SCALE GENOMIC DNA]</scope>
</reference>